<evidence type="ECO:0000313" key="3">
    <source>
        <dbReference type="Proteomes" id="UP001519362"/>
    </source>
</evidence>
<proteinExistence type="predicted"/>
<feature type="domain" description="CinA C-terminal" evidence="1">
    <location>
        <begin position="21"/>
        <end position="174"/>
    </location>
</feature>
<dbReference type="Gene3D" id="3.90.950.20">
    <property type="entry name" value="CinA-like"/>
    <property type="match status" value="1"/>
</dbReference>
<accession>A0ABS4ZFT9</accession>
<dbReference type="RefSeq" id="WP_241244973.1">
    <property type="nucleotide sequence ID" value="NZ_CP049253.1"/>
</dbReference>
<dbReference type="GO" id="GO:0019159">
    <property type="term" value="F:nicotinamide-nucleotide amidase activity"/>
    <property type="evidence" value="ECO:0007669"/>
    <property type="project" value="UniProtKB-EC"/>
</dbReference>
<gene>
    <name evidence="2" type="ORF">JOF34_000739</name>
</gene>
<dbReference type="NCBIfam" id="TIGR00199">
    <property type="entry name" value="PncC_domain"/>
    <property type="match status" value="1"/>
</dbReference>
<reference evidence="2 3" key="1">
    <citation type="submission" date="2021-03" db="EMBL/GenBank/DDBJ databases">
        <title>Sequencing the genomes of 1000 actinobacteria strains.</title>
        <authorList>
            <person name="Klenk H.-P."/>
        </authorList>
    </citation>
    <scope>NUCLEOTIDE SEQUENCE [LARGE SCALE GENOMIC DNA]</scope>
    <source>
        <strain evidence="2 3">DSM 24221</strain>
    </source>
</reference>
<dbReference type="Proteomes" id="UP001519362">
    <property type="component" value="Unassembled WGS sequence"/>
</dbReference>
<dbReference type="SUPFAM" id="SSF142433">
    <property type="entry name" value="CinA-like"/>
    <property type="match status" value="1"/>
</dbReference>
<keyword evidence="3" id="KW-1185">Reference proteome</keyword>
<name>A0ABS4ZFT9_9MICO</name>
<organism evidence="2 3">
    <name type="scientific">Microbacterium amylolyticum</name>
    <dbReference type="NCBI Taxonomy" id="936337"/>
    <lineage>
        <taxon>Bacteria</taxon>
        <taxon>Bacillati</taxon>
        <taxon>Actinomycetota</taxon>
        <taxon>Actinomycetes</taxon>
        <taxon>Micrococcales</taxon>
        <taxon>Microbacteriaceae</taxon>
        <taxon>Microbacterium</taxon>
    </lineage>
</organism>
<dbReference type="Pfam" id="PF02464">
    <property type="entry name" value="CinA"/>
    <property type="match status" value="1"/>
</dbReference>
<dbReference type="EC" id="3.5.1.42" evidence="2"/>
<protein>
    <submittedName>
        <fullName evidence="2">Nicotinamide-nucleotide amidase</fullName>
        <ecNumber evidence="2">3.5.1.42</ecNumber>
    </submittedName>
</protein>
<dbReference type="InterPro" id="IPR008136">
    <property type="entry name" value="CinA_C"/>
</dbReference>
<evidence type="ECO:0000259" key="1">
    <source>
        <dbReference type="Pfam" id="PF02464"/>
    </source>
</evidence>
<keyword evidence="2" id="KW-0378">Hydrolase</keyword>
<sequence>MSPRAGDEVTGSAETHELTYLATALLQALRDRGWWIAAAESLTGGLLASAMIEIAGASASVRGGVIAYDTAIKRDVLGVDADLLESRGAVDAEVAQQMAYSVRRLLSVDGRPADVGMSTTGVAGPEPQDGQPVGTVFVAVSSPVGEVSRQHEFAGGRAAIRRQSVAAALRLALDQLS</sequence>
<evidence type="ECO:0000313" key="2">
    <source>
        <dbReference type="EMBL" id="MBP2436153.1"/>
    </source>
</evidence>
<dbReference type="InterPro" id="IPR036653">
    <property type="entry name" value="CinA-like_C"/>
</dbReference>
<comment type="caution">
    <text evidence="2">The sequence shown here is derived from an EMBL/GenBank/DDBJ whole genome shotgun (WGS) entry which is preliminary data.</text>
</comment>
<dbReference type="EMBL" id="JAGIOL010000001">
    <property type="protein sequence ID" value="MBP2436153.1"/>
    <property type="molecule type" value="Genomic_DNA"/>
</dbReference>